<sequence>MAKGQLAERADVDRSAAGGVLEWEGMRDGDTIRVGGDLLPGYLMIPVTCYRRQEWTECHLPLCQSSAATACRLVPILTVVRPASYTGFVSSTSTHLNLPTPPSFLF</sequence>
<reference evidence="1" key="1">
    <citation type="submission" date="2022-01" db="EMBL/GenBank/DDBJ databases">
        <authorList>
            <person name="King R."/>
        </authorList>
    </citation>
    <scope>NUCLEOTIDE SEQUENCE</scope>
</reference>
<protein>
    <submittedName>
        <fullName evidence="1">Uncharacterized protein</fullName>
    </submittedName>
</protein>
<name>A0A9P0HB83_NEZVI</name>
<gene>
    <name evidence="1" type="ORF">NEZAVI_LOCUS8370</name>
</gene>
<dbReference type="EMBL" id="OV725080">
    <property type="protein sequence ID" value="CAH1398780.1"/>
    <property type="molecule type" value="Genomic_DNA"/>
</dbReference>
<dbReference type="Proteomes" id="UP001152798">
    <property type="component" value="Chromosome 4"/>
</dbReference>
<proteinExistence type="predicted"/>
<keyword evidence="2" id="KW-1185">Reference proteome</keyword>
<evidence type="ECO:0000313" key="2">
    <source>
        <dbReference type="Proteomes" id="UP001152798"/>
    </source>
</evidence>
<evidence type="ECO:0000313" key="1">
    <source>
        <dbReference type="EMBL" id="CAH1398780.1"/>
    </source>
</evidence>
<accession>A0A9P0HB83</accession>
<dbReference type="AlphaFoldDB" id="A0A9P0HB83"/>
<organism evidence="1 2">
    <name type="scientific">Nezara viridula</name>
    <name type="common">Southern green stink bug</name>
    <name type="synonym">Cimex viridulus</name>
    <dbReference type="NCBI Taxonomy" id="85310"/>
    <lineage>
        <taxon>Eukaryota</taxon>
        <taxon>Metazoa</taxon>
        <taxon>Ecdysozoa</taxon>
        <taxon>Arthropoda</taxon>
        <taxon>Hexapoda</taxon>
        <taxon>Insecta</taxon>
        <taxon>Pterygota</taxon>
        <taxon>Neoptera</taxon>
        <taxon>Paraneoptera</taxon>
        <taxon>Hemiptera</taxon>
        <taxon>Heteroptera</taxon>
        <taxon>Panheteroptera</taxon>
        <taxon>Pentatomomorpha</taxon>
        <taxon>Pentatomoidea</taxon>
        <taxon>Pentatomidae</taxon>
        <taxon>Pentatominae</taxon>
        <taxon>Nezara</taxon>
    </lineage>
</organism>